<dbReference type="Gene3D" id="2.40.10.10">
    <property type="entry name" value="Trypsin-like serine proteases"/>
    <property type="match status" value="1"/>
</dbReference>
<dbReference type="Pfam" id="PF10459">
    <property type="entry name" value="Peptidase_S46"/>
    <property type="match status" value="1"/>
</dbReference>
<accession>A0A3B0UAZ4</accession>
<protein>
    <recommendedName>
        <fullName evidence="7">Dipeptidyl-peptidase 7</fullName>
    </recommendedName>
</protein>
<evidence type="ECO:0000313" key="6">
    <source>
        <dbReference type="EMBL" id="VAW22537.1"/>
    </source>
</evidence>
<reference evidence="6" key="1">
    <citation type="submission" date="2018-06" db="EMBL/GenBank/DDBJ databases">
        <authorList>
            <person name="Zhirakovskaya E."/>
        </authorList>
    </citation>
    <scope>NUCLEOTIDE SEQUENCE</scope>
</reference>
<evidence type="ECO:0008006" key="7">
    <source>
        <dbReference type="Google" id="ProtNLM"/>
    </source>
</evidence>
<keyword evidence="3" id="KW-0645">Protease</keyword>
<evidence type="ECO:0000256" key="3">
    <source>
        <dbReference type="ARBA" id="ARBA00022670"/>
    </source>
</evidence>
<name>A0A3B0UAZ4_9ZZZZ</name>
<evidence type="ECO:0000256" key="4">
    <source>
        <dbReference type="ARBA" id="ARBA00022729"/>
    </source>
</evidence>
<evidence type="ECO:0000256" key="1">
    <source>
        <dbReference type="ARBA" id="ARBA00010491"/>
    </source>
</evidence>
<dbReference type="GO" id="GO:0070009">
    <property type="term" value="F:serine-type aminopeptidase activity"/>
    <property type="evidence" value="ECO:0007669"/>
    <property type="project" value="InterPro"/>
</dbReference>
<keyword evidence="4" id="KW-0732">Signal</keyword>
<gene>
    <name evidence="6" type="ORF">MNBD_BACTEROID01-145</name>
</gene>
<organism evidence="6">
    <name type="scientific">hydrothermal vent metagenome</name>
    <dbReference type="NCBI Taxonomy" id="652676"/>
    <lineage>
        <taxon>unclassified sequences</taxon>
        <taxon>metagenomes</taxon>
        <taxon>ecological metagenomes</taxon>
    </lineage>
</organism>
<dbReference type="AlphaFoldDB" id="A0A3B0UAZ4"/>
<keyword evidence="2" id="KW-0031">Aminopeptidase</keyword>
<comment type="similarity">
    <text evidence="1">Belongs to the peptidase S46 family.</text>
</comment>
<evidence type="ECO:0000256" key="2">
    <source>
        <dbReference type="ARBA" id="ARBA00022438"/>
    </source>
</evidence>
<keyword evidence="5" id="KW-0378">Hydrolase</keyword>
<dbReference type="EMBL" id="UOEP01000174">
    <property type="protein sequence ID" value="VAW22537.1"/>
    <property type="molecule type" value="Genomic_DNA"/>
</dbReference>
<dbReference type="GO" id="GO:0008239">
    <property type="term" value="F:dipeptidyl-peptidase activity"/>
    <property type="evidence" value="ECO:0007669"/>
    <property type="project" value="InterPro"/>
</dbReference>
<dbReference type="InterPro" id="IPR009003">
    <property type="entry name" value="Peptidase_S1_PA"/>
</dbReference>
<proteinExistence type="inferred from homology"/>
<dbReference type="InterPro" id="IPR019500">
    <property type="entry name" value="Pep_S46"/>
</dbReference>
<evidence type="ECO:0000256" key="5">
    <source>
        <dbReference type="ARBA" id="ARBA00022801"/>
    </source>
</evidence>
<sequence length="417" mass="48299">KLSIIKNYMETSQKAQIQYSSKYAISSNYYKYSIGQNKGLKRLNVLAQKKAIEDEFTNWVNEDETRKEKYGKALTLIKMGYSDPSAETAREYMVEAMIRGPEIFMFAKRARLLSELLENPKKNESRIKRMAEVLRKGLDRYFRNYDAETDRKIVSTLLKLYNDNVDPLYYPSFFAEVRSKYKGDFDKFTKKMFEKTIFADKTEFEDFLDSPDFKTLKKDMAFQSSVSIFHEFNNISSIIEQTKPLRNKGERLFLAGLMEMDKGKKFYPDANSTMRLTYGKVLDYDPRDGVRYKYYTTLKGYIEKEIPGDMEFDVPEKLKELYAAGDYGNYADKDGTLHTCFITNNDITGGNSGSPVMNGRGELVGIAFDGNWEAMSGDIAFEPELQRCINVDIRYVLWVIDKFAGASHLIDEMKIIQ</sequence>
<dbReference type="PANTHER" id="PTHR38469">
    <property type="entry name" value="PERIPLASMIC PEPTIDASE SUBFAMILY S1B"/>
    <property type="match status" value="1"/>
</dbReference>
<dbReference type="InterPro" id="IPR043504">
    <property type="entry name" value="Peptidase_S1_PA_chymotrypsin"/>
</dbReference>
<dbReference type="GO" id="GO:0006508">
    <property type="term" value="P:proteolysis"/>
    <property type="evidence" value="ECO:0007669"/>
    <property type="project" value="UniProtKB-KW"/>
</dbReference>
<feature type="non-terminal residue" evidence="6">
    <location>
        <position position="1"/>
    </location>
</feature>
<dbReference type="PANTHER" id="PTHR38469:SF1">
    <property type="entry name" value="PERIPLASMIC PEPTIDASE SUBFAMILY S1B"/>
    <property type="match status" value="1"/>
</dbReference>
<dbReference type="SUPFAM" id="SSF50494">
    <property type="entry name" value="Trypsin-like serine proteases"/>
    <property type="match status" value="1"/>
</dbReference>